<proteinExistence type="predicted"/>
<feature type="region of interest" description="Disordered" evidence="1">
    <location>
        <begin position="156"/>
        <end position="176"/>
    </location>
</feature>
<dbReference type="EMBL" id="ML119696">
    <property type="protein sequence ID" value="RPA79629.1"/>
    <property type="molecule type" value="Genomic_DNA"/>
</dbReference>
<gene>
    <name evidence="2" type="ORF">BJ508DRAFT_328063</name>
</gene>
<name>A0A3N4I0X1_ASCIM</name>
<feature type="compositionally biased region" description="Pro residues" evidence="1">
    <location>
        <begin position="19"/>
        <end position="28"/>
    </location>
</feature>
<sequence>MLRPAKGTSSKKNAGRPAPVKPTKPTGPAPKTFSARIEAFDKAMDKDDKVEMRATTRPLVKLDGMKKQLEDMLDKKFGNLKTIKQYKYMVEKAFKMREGIPRDYSLWMALSRTSRYDDFLRGDSDPVDPTPLSQGTRQKRMFDLARGLELKIDGPGAGSPAEYGKAVLSSNSAEAW</sequence>
<organism evidence="2 3">
    <name type="scientific">Ascobolus immersus RN42</name>
    <dbReference type="NCBI Taxonomy" id="1160509"/>
    <lineage>
        <taxon>Eukaryota</taxon>
        <taxon>Fungi</taxon>
        <taxon>Dikarya</taxon>
        <taxon>Ascomycota</taxon>
        <taxon>Pezizomycotina</taxon>
        <taxon>Pezizomycetes</taxon>
        <taxon>Pezizales</taxon>
        <taxon>Ascobolaceae</taxon>
        <taxon>Ascobolus</taxon>
    </lineage>
</organism>
<evidence type="ECO:0000313" key="3">
    <source>
        <dbReference type="Proteomes" id="UP000275078"/>
    </source>
</evidence>
<evidence type="ECO:0000313" key="2">
    <source>
        <dbReference type="EMBL" id="RPA79629.1"/>
    </source>
</evidence>
<keyword evidence="3" id="KW-1185">Reference proteome</keyword>
<accession>A0A3N4I0X1</accession>
<reference evidence="2 3" key="1">
    <citation type="journal article" date="2018" name="Nat. Ecol. Evol.">
        <title>Pezizomycetes genomes reveal the molecular basis of ectomycorrhizal truffle lifestyle.</title>
        <authorList>
            <person name="Murat C."/>
            <person name="Payen T."/>
            <person name="Noel B."/>
            <person name="Kuo A."/>
            <person name="Morin E."/>
            <person name="Chen J."/>
            <person name="Kohler A."/>
            <person name="Krizsan K."/>
            <person name="Balestrini R."/>
            <person name="Da Silva C."/>
            <person name="Montanini B."/>
            <person name="Hainaut M."/>
            <person name="Levati E."/>
            <person name="Barry K.W."/>
            <person name="Belfiori B."/>
            <person name="Cichocki N."/>
            <person name="Clum A."/>
            <person name="Dockter R.B."/>
            <person name="Fauchery L."/>
            <person name="Guy J."/>
            <person name="Iotti M."/>
            <person name="Le Tacon F."/>
            <person name="Lindquist E.A."/>
            <person name="Lipzen A."/>
            <person name="Malagnac F."/>
            <person name="Mello A."/>
            <person name="Molinier V."/>
            <person name="Miyauchi S."/>
            <person name="Poulain J."/>
            <person name="Riccioni C."/>
            <person name="Rubini A."/>
            <person name="Sitrit Y."/>
            <person name="Splivallo R."/>
            <person name="Traeger S."/>
            <person name="Wang M."/>
            <person name="Zifcakova L."/>
            <person name="Wipf D."/>
            <person name="Zambonelli A."/>
            <person name="Paolocci F."/>
            <person name="Nowrousian M."/>
            <person name="Ottonello S."/>
            <person name="Baldrian P."/>
            <person name="Spatafora J.W."/>
            <person name="Henrissat B."/>
            <person name="Nagy L.G."/>
            <person name="Aury J.M."/>
            <person name="Wincker P."/>
            <person name="Grigoriev I.V."/>
            <person name="Bonfante P."/>
            <person name="Martin F.M."/>
        </authorList>
    </citation>
    <scope>NUCLEOTIDE SEQUENCE [LARGE SCALE GENOMIC DNA]</scope>
    <source>
        <strain evidence="2 3">RN42</strain>
    </source>
</reference>
<protein>
    <submittedName>
        <fullName evidence="2">Uncharacterized protein</fullName>
    </submittedName>
</protein>
<feature type="region of interest" description="Disordered" evidence="1">
    <location>
        <begin position="1"/>
        <end position="33"/>
    </location>
</feature>
<dbReference type="Proteomes" id="UP000275078">
    <property type="component" value="Unassembled WGS sequence"/>
</dbReference>
<evidence type="ECO:0000256" key="1">
    <source>
        <dbReference type="SAM" id="MobiDB-lite"/>
    </source>
</evidence>
<dbReference type="AlphaFoldDB" id="A0A3N4I0X1"/>